<accession>A0AA36IRC3</accession>
<dbReference type="InterPro" id="IPR029058">
    <property type="entry name" value="AB_hydrolase_fold"/>
</dbReference>
<organism evidence="4 5">
    <name type="scientific">Effrenium voratum</name>
    <dbReference type="NCBI Taxonomy" id="2562239"/>
    <lineage>
        <taxon>Eukaryota</taxon>
        <taxon>Sar</taxon>
        <taxon>Alveolata</taxon>
        <taxon>Dinophyceae</taxon>
        <taxon>Suessiales</taxon>
        <taxon>Symbiodiniaceae</taxon>
        <taxon>Effrenium</taxon>
    </lineage>
</organism>
<dbReference type="PANTHER" id="PTHR10655">
    <property type="entry name" value="LYSOPHOSPHOLIPASE-RELATED"/>
    <property type="match status" value="1"/>
</dbReference>
<keyword evidence="2" id="KW-0378">Hydrolase</keyword>
<dbReference type="AlphaFoldDB" id="A0AA36IRC3"/>
<comment type="caution">
    <text evidence="4">The sequence shown here is derived from an EMBL/GenBank/DDBJ whole genome shotgun (WGS) entry which is preliminary data.</text>
</comment>
<dbReference type="SUPFAM" id="SSF53474">
    <property type="entry name" value="alpha/beta-Hydrolases"/>
    <property type="match status" value="1"/>
</dbReference>
<evidence type="ECO:0000259" key="3">
    <source>
        <dbReference type="Pfam" id="PF02230"/>
    </source>
</evidence>
<gene>
    <name evidence="4" type="ORF">EVOR1521_LOCUS17276</name>
</gene>
<keyword evidence="5" id="KW-1185">Reference proteome</keyword>
<reference evidence="4" key="1">
    <citation type="submission" date="2023-08" db="EMBL/GenBank/DDBJ databases">
        <authorList>
            <person name="Chen Y."/>
            <person name="Shah S."/>
            <person name="Dougan E. K."/>
            <person name="Thang M."/>
            <person name="Chan C."/>
        </authorList>
    </citation>
    <scope>NUCLEOTIDE SEQUENCE</scope>
</reference>
<dbReference type="InterPro" id="IPR003140">
    <property type="entry name" value="PLipase/COase/thioEstase"/>
</dbReference>
<dbReference type="InterPro" id="IPR050565">
    <property type="entry name" value="LYPA1-2/EST-like"/>
</dbReference>
<proteinExistence type="inferred from homology"/>
<evidence type="ECO:0000313" key="5">
    <source>
        <dbReference type="Proteomes" id="UP001178507"/>
    </source>
</evidence>
<dbReference type="GO" id="GO:0005737">
    <property type="term" value="C:cytoplasm"/>
    <property type="evidence" value="ECO:0007669"/>
    <property type="project" value="TreeGrafter"/>
</dbReference>
<feature type="domain" description="Phospholipase/carboxylesterase/thioesterase" evidence="3">
    <location>
        <begin position="85"/>
        <end position="283"/>
    </location>
</feature>
<dbReference type="GO" id="GO:0008474">
    <property type="term" value="F:palmitoyl-(protein) hydrolase activity"/>
    <property type="evidence" value="ECO:0007669"/>
    <property type="project" value="TreeGrafter"/>
</dbReference>
<dbReference type="PANTHER" id="PTHR10655:SF17">
    <property type="entry name" value="LYSOPHOSPHOLIPASE-LIKE PROTEIN 1"/>
    <property type="match status" value="1"/>
</dbReference>
<dbReference type="GO" id="GO:0052689">
    <property type="term" value="F:carboxylic ester hydrolase activity"/>
    <property type="evidence" value="ECO:0007669"/>
    <property type="project" value="TreeGrafter"/>
</dbReference>
<dbReference type="Pfam" id="PF02230">
    <property type="entry name" value="Abhydrolase_2"/>
    <property type="match status" value="1"/>
</dbReference>
<sequence>MAGARTSGRRLVTSWRGGLPALFALSAGTFARSFQVFGSEARWRRAKDGCTLVSANVAGCVKTQVIARPAAGYEFGPLYAVDAVAPHDATVIWLHGLGDTGEGWADVGPQLQQRLPSVRFLFPTAAEQPVTVNGGMWMPSWFDINSLNPNNFQLNPPGLKQSARYVLALVEEEVKKGVPPDRVVLAGFSQGGAVVLEAALKGEVKTVLVLSSFLGSRWPRQLEDPPEVHFFHGEADPVVPIDWGMRSLKKLKASGVKVSFTSYEGMQHSACAQELEDIAAVLSSVLG</sequence>
<evidence type="ECO:0000256" key="2">
    <source>
        <dbReference type="ARBA" id="ARBA00022801"/>
    </source>
</evidence>
<protein>
    <recommendedName>
        <fullName evidence="3">Phospholipase/carboxylesterase/thioesterase domain-containing protein</fullName>
    </recommendedName>
</protein>
<dbReference type="Proteomes" id="UP001178507">
    <property type="component" value="Unassembled WGS sequence"/>
</dbReference>
<evidence type="ECO:0000256" key="1">
    <source>
        <dbReference type="ARBA" id="ARBA00006499"/>
    </source>
</evidence>
<name>A0AA36IRC3_9DINO</name>
<dbReference type="EMBL" id="CAUJNA010002258">
    <property type="protein sequence ID" value="CAJ1392086.1"/>
    <property type="molecule type" value="Genomic_DNA"/>
</dbReference>
<dbReference type="Gene3D" id="3.40.50.1820">
    <property type="entry name" value="alpha/beta hydrolase"/>
    <property type="match status" value="1"/>
</dbReference>
<comment type="similarity">
    <text evidence="1">Belongs to the AB hydrolase superfamily. AB hydrolase 2 family.</text>
</comment>
<evidence type="ECO:0000313" key="4">
    <source>
        <dbReference type="EMBL" id="CAJ1392086.1"/>
    </source>
</evidence>